<dbReference type="Pfam" id="PF07685">
    <property type="entry name" value="GATase_3"/>
    <property type="match status" value="1"/>
</dbReference>
<dbReference type="InterPro" id="IPR029062">
    <property type="entry name" value="Class_I_gatase-like"/>
</dbReference>
<name>A0A645G2Z1_9ZZZZ</name>
<comment type="caution">
    <text evidence="3">The sequence shown here is derived from an EMBL/GenBank/DDBJ whole genome shotgun (WGS) entry which is preliminary data.</text>
</comment>
<accession>A0A645G2Z1</accession>
<feature type="domain" description="CobB/CobQ-like glutamine amidotransferase" evidence="2">
    <location>
        <begin position="2"/>
        <end position="87"/>
    </location>
</feature>
<gene>
    <name evidence="3" type="primary">cobQ_33</name>
    <name evidence="3" type="ORF">SDC9_167690</name>
</gene>
<proteinExistence type="predicted"/>
<dbReference type="PANTHER" id="PTHR21343">
    <property type="entry name" value="DETHIOBIOTIN SYNTHETASE"/>
    <property type="match status" value="1"/>
</dbReference>
<protein>
    <submittedName>
        <fullName evidence="3">Cobyric acid synthase</fullName>
    </submittedName>
</protein>
<dbReference type="PANTHER" id="PTHR21343:SF1">
    <property type="entry name" value="COBYRIC ACID SYNTHASE"/>
    <property type="match status" value="1"/>
</dbReference>
<dbReference type="AlphaFoldDB" id="A0A645G2Z1"/>
<reference evidence="3" key="1">
    <citation type="submission" date="2019-08" db="EMBL/GenBank/DDBJ databases">
        <authorList>
            <person name="Kucharzyk K."/>
            <person name="Murdoch R.W."/>
            <person name="Higgins S."/>
            <person name="Loffler F."/>
        </authorList>
    </citation>
    <scope>NUCLEOTIDE SEQUENCE</scope>
</reference>
<dbReference type="EMBL" id="VSSQ01068029">
    <property type="protein sequence ID" value="MPN20312.1"/>
    <property type="molecule type" value="Genomic_DNA"/>
</dbReference>
<dbReference type="PROSITE" id="PS51274">
    <property type="entry name" value="GATASE_COBBQ"/>
    <property type="match status" value="1"/>
</dbReference>
<dbReference type="InterPro" id="IPR011698">
    <property type="entry name" value="GATase_3"/>
</dbReference>
<sequence>MESEAAEVRCLGLLPLETVMRKEKTLRRTRGTRADGAPVSGYEIHHGETVATAAGLGIMYAEDGRVIGYEYERLFATYLHGIFDDDRFRRNWLDEVRKRKGWAPKGAVTAVYGIEEALTRLAAHVRSRVDIGKLYKEMGIR</sequence>
<keyword evidence="1" id="KW-0315">Glutamine amidotransferase</keyword>
<evidence type="ECO:0000259" key="2">
    <source>
        <dbReference type="Pfam" id="PF07685"/>
    </source>
</evidence>
<dbReference type="GO" id="GO:0003824">
    <property type="term" value="F:catalytic activity"/>
    <property type="evidence" value="ECO:0007669"/>
    <property type="project" value="InterPro"/>
</dbReference>
<evidence type="ECO:0000313" key="3">
    <source>
        <dbReference type="EMBL" id="MPN20312.1"/>
    </source>
</evidence>
<evidence type="ECO:0000256" key="1">
    <source>
        <dbReference type="ARBA" id="ARBA00022962"/>
    </source>
</evidence>
<organism evidence="3">
    <name type="scientific">bioreactor metagenome</name>
    <dbReference type="NCBI Taxonomy" id="1076179"/>
    <lineage>
        <taxon>unclassified sequences</taxon>
        <taxon>metagenomes</taxon>
        <taxon>ecological metagenomes</taxon>
    </lineage>
</organism>
<dbReference type="SUPFAM" id="SSF52317">
    <property type="entry name" value="Class I glutamine amidotransferase-like"/>
    <property type="match status" value="1"/>
</dbReference>